<dbReference type="InterPro" id="IPR000672">
    <property type="entry name" value="THF_DH/CycHdrlase"/>
</dbReference>
<dbReference type="InterPro" id="IPR046346">
    <property type="entry name" value="Aminoacid_DH-like_N_sf"/>
</dbReference>
<comment type="caution">
    <text evidence="12">The sequence shown here is derived from an EMBL/GenBank/DDBJ whole genome shotgun (WGS) entry which is preliminary data.</text>
</comment>
<dbReference type="Gene3D" id="3.40.50.720">
    <property type="entry name" value="NAD(P)-binding Rossmann-like Domain"/>
    <property type="match status" value="1"/>
</dbReference>
<keyword evidence="4 9" id="KW-0378">Hydrolase</keyword>
<keyword evidence="2 9" id="KW-0554">One-carbon metabolism</keyword>
<dbReference type="PANTHER" id="PTHR48099">
    <property type="entry name" value="C-1-TETRAHYDROFOLATE SYNTHASE, CYTOPLASMIC-RELATED"/>
    <property type="match status" value="1"/>
</dbReference>
<dbReference type="PANTHER" id="PTHR48099:SF5">
    <property type="entry name" value="C-1-TETRAHYDROFOLATE SYNTHASE, CYTOPLASMIC"/>
    <property type="match status" value="1"/>
</dbReference>
<dbReference type="AlphaFoldDB" id="A0A1F8CLF8"/>
<sequence>MTIIFDGREFAREKELQLKKEIEKLREKKIVPKLVSILIGDDAGSKLYLSLKKKAADRAGCFLDIKKFKENVDFNELIHQIENFSKDGKVHGVMVQLPFPKHFTWDERGEIINSIEPKKDVDGMRDDSPYLTPVVKAVLAILEESGKISGKVAVVGASGFVGKKIMKELRTANYELMGYDIDTKNLSGKLLKADIIVSATGVPDLIRGGMVKDPPRLASGEAGGAVVIDVGSPKGDVQFNEVSKKASFITPVPGGVGPVTIVSLLENLIKSASEK</sequence>
<dbReference type="GO" id="GO:0035999">
    <property type="term" value="P:tetrahydrofolate interconversion"/>
    <property type="evidence" value="ECO:0007669"/>
    <property type="project" value="UniProtKB-UniRule"/>
</dbReference>
<keyword evidence="6 9" id="KW-0560">Oxidoreductase</keyword>
<dbReference type="UniPathway" id="UPA00193"/>
<evidence type="ECO:0000256" key="1">
    <source>
        <dbReference type="ARBA" id="ARBA00004777"/>
    </source>
</evidence>
<evidence type="ECO:0000256" key="7">
    <source>
        <dbReference type="ARBA" id="ARBA00023167"/>
    </source>
</evidence>
<evidence type="ECO:0000256" key="9">
    <source>
        <dbReference type="HAMAP-Rule" id="MF_01576"/>
    </source>
</evidence>
<dbReference type="GO" id="GO:0004488">
    <property type="term" value="F:methylenetetrahydrofolate dehydrogenase (NADP+) activity"/>
    <property type="evidence" value="ECO:0007669"/>
    <property type="project" value="UniProtKB-UniRule"/>
</dbReference>
<feature type="binding site" evidence="9">
    <location>
        <begin position="156"/>
        <end position="158"/>
    </location>
    <ligand>
        <name>NADP(+)</name>
        <dbReference type="ChEBI" id="CHEBI:58349"/>
    </ligand>
</feature>
<dbReference type="STRING" id="1802532.A2210_01255"/>
<gene>
    <name evidence="9" type="primary">folD</name>
    <name evidence="12" type="ORF">A2210_01255</name>
</gene>
<name>A0A1F8CLF8_9BACT</name>
<keyword evidence="8 9" id="KW-0511">Multifunctional enzyme</keyword>
<dbReference type="EMBL" id="MGHS01000008">
    <property type="protein sequence ID" value="OGM77091.1"/>
    <property type="molecule type" value="Genomic_DNA"/>
</dbReference>
<comment type="catalytic activity">
    <reaction evidence="9">
        <text>(6R)-5,10-methenyltetrahydrofolate + H2O = (6R)-10-formyltetrahydrofolate + H(+)</text>
        <dbReference type="Rhea" id="RHEA:23700"/>
        <dbReference type="ChEBI" id="CHEBI:15377"/>
        <dbReference type="ChEBI" id="CHEBI:15378"/>
        <dbReference type="ChEBI" id="CHEBI:57455"/>
        <dbReference type="ChEBI" id="CHEBI:195366"/>
        <dbReference type="EC" id="3.5.4.9"/>
    </reaction>
</comment>
<dbReference type="GO" id="GO:0005829">
    <property type="term" value="C:cytosol"/>
    <property type="evidence" value="ECO:0007669"/>
    <property type="project" value="TreeGrafter"/>
</dbReference>
<comment type="subunit">
    <text evidence="9">Homodimer.</text>
</comment>
<comment type="function">
    <text evidence="9">Catalyzes the oxidation of 5,10-methylenetetrahydrofolate to 5,10-methenyltetrahydrofolate and then the hydrolysis of 5,10-methenyltetrahydrofolate to 10-formyltetrahydrofolate.</text>
</comment>
<dbReference type="GO" id="GO:0009086">
    <property type="term" value="P:methionine biosynthetic process"/>
    <property type="evidence" value="ECO:0007669"/>
    <property type="project" value="UniProtKB-KW"/>
</dbReference>
<proteinExistence type="inferred from homology"/>
<dbReference type="Gene3D" id="3.40.50.10860">
    <property type="entry name" value="Leucine Dehydrogenase, chain A, domain 1"/>
    <property type="match status" value="1"/>
</dbReference>
<dbReference type="Proteomes" id="UP000177855">
    <property type="component" value="Unassembled WGS sequence"/>
</dbReference>
<comment type="similarity">
    <text evidence="9">Belongs to the tetrahydrofolate dehydrogenase/cyclohydrolase family.</text>
</comment>
<organism evidence="12 13">
    <name type="scientific">Candidatus Woesebacteria bacterium RIFOXYA1_FULL_40_18</name>
    <dbReference type="NCBI Taxonomy" id="1802532"/>
    <lineage>
        <taxon>Bacteria</taxon>
        <taxon>Candidatus Woeseibacteriota</taxon>
    </lineage>
</organism>
<feature type="binding site" evidence="9">
    <location>
        <position position="181"/>
    </location>
    <ligand>
        <name>NADP(+)</name>
        <dbReference type="ChEBI" id="CHEBI:58349"/>
    </ligand>
</feature>
<dbReference type="EC" id="1.5.1.5" evidence="9"/>
<keyword evidence="5 9" id="KW-0521">NADP</keyword>
<dbReference type="EC" id="3.5.4.9" evidence="9"/>
<evidence type="ECO:0000259" key="10">
    <source>
        <dbReference type="Pfam" id="PF00763"/>
    </source>
</evidence>
<protein>
    <recommendedName>
        <fullName evidence="9">Bifunctional protein FolD</fullName>
    </recommendedName>
    <domain>
        <recommendedName>
            <fullName evidence="9">Methylenetetrahydrofolate dehydrogenase</fullName>
            <ecNumber evidence="9">1.5.1.5</ecNumber>
        </recommendedName>
    </domain>
    <domain>
        <recommendedName>
            <fullName evidence="9">Methenyltetrahydrofolate cyclohydrolase</fullName>
            <ecNumber evidence="9">3.5.4.9</ecNumber>
        </recommendedName>
    </domain>
</protein>
<comment type="catalytic activity">
    <reaction evidence="9">
        <text>(6R)-5,10-methylene-5,6,7,8-tetrahydrofolate + NADP(+) = (6R)-5,10-methenyltetrahydrofolate + NADPH</text>
        <dbReference type="Rhea" id="RHEA:22812"/>
        <dbReference type="ChEBI" id="CHEBI:15636"/>
        <dbReference type="ChEBI" id="CHEBI:57455"/>
        <dbReference type="ChEBI" id="CHEBI:57783"/>
        <dbReference type="ChEBI" id="CHEBI:58349"/>
        <dbReference type="EC" id="1.5.1.5"/>
    </reaction>
</comment>
<evidence type="ECO:0000313" key="12">
    <source>
        <dbReference type="EMBL" id="OGM77091.1"/>
    </source>
</evidence>
<dbReference type="GO" id="GO:0006164">
    <property type="term" value="P:purine nucleotide biosynthetic process"/>
    <property type="evidence" value="ECO:0007669"/>
    <property type="project" value="UniProtKB-KW"/>
</dbReference>
<dbReference type="PRINTS" id="PR00085">
    <property type="entry name" value="THFDHDRGNASE"/>
</dbReference>
<reference evidence="12 13" key="1">
    <citation type="journal article" date="2016" name="Nat. Commun.">
        <title>Thousands of microbial genomes shed light on interconnected biogeochemical processes in an aquifer system.</title>
        <authorList>
            <person name="Anantharaman K."/>
            <person name="Brown C.T."/>
            <person name="Hug L.A."/>
            <person name="Sharon I."/>
            <person name="Castelle C.J."/>
            <person name="Probst A.J."/>
            <person name="Thomas B.C."/>
            <person name="Singh A."/>
            <person name="Wilkins M.J."/>
            <person name="Karaoz U."/>
            <person name="Brodie E.L."/>
            <person name="Williams K.H."/>
            <person name="Hubbard S.S."/>
            <person name="Banfield J.F."/>
        </authorList>
    </citation>
    <scope>NUCLEOTIDE SEQUENCE [LARGE SCALE GENOMIC DNA]</scope>
</reference>
<evidence type="ECO:0000256" key="6">
    <source>
        <dbReference type="ARBA" id="ARBA00023002"/>
    </source>
</evidence>
<dbReference type="InterPro" id="IPR020630">
    <property type="entry name" value="THF_DH/CycHdrlase_cat_dom"/>
</dbReference>
<comment type="caution">
    <text evidence="9">Lacks conserved residue(s) required for the propagation of feature annotation.</text>
</comment>
<comment type="pathway">
    <text evidence="1 9">One-carbon metabolism; tetrahydrofolate interconversion.</text>
</comment>
<dbReference type="GO" id="GO:0000105">
    <property type="term" value="P:L-histidine biosynthetic process"/>
    <property type="evidence" value="ECO:0007669"/>
    <property type="project" value="UniProtKB-KW"/>
</dbReference>
<evidence type="ECO:0000256" key="4">
    <source>
        <dbReference type="ARBA" id="ARBA00022801"/>
    </source>
</evidence>
<dbReference type="InterPro" id="IPR036291">
    <property type="entry name" value="NAD(P)-bd_dom_sf"/>
</dbReference>
<dbReference type="GO" id="GO:0004477">
    <property type="term" value="F:methenyltetrahydrofolate cyclohydrolase activity"/>
    <property type="evidence" value="ECO:0007669"/>
    <property type="project" value="UniProtKB-UniRule"/>
</dbReference>
<dbReference type="HAMAP" id="MF_01576">
    <property type="entry name" value="THF_DHG_CYH"/>
    <property type="match status" value="1"/>
</dbReference>
<accession>A0A1F8CLF8</accession>
<dbReference type="SUPFAM" id="SSF53223">
    <property type="entry name" value="Aminoacid dehydrogenase-like, N-terminal domain"/>
    <property type="match status" value="1"/>
</dbReference>
<evidence type="ECO:0000256" key="5">
    <source>
        <dbReference type="ARBA" id="ARBA00022857"/>
    </source>
</evidence>
<keyword evidence="9" id="KW-0368">Histidine biosynthesis</keyword>
<evidence type="ECO:0000313" key="13">
    <source>
        <dbReference type="Proteomes" id="UP000177855"/>
    </source>
</evidence>
<evidence type="ECO:0000256" key="3">
    <source>
        <dbReference type="ARBA" id="ARBA00022755"/>
    </source>
</evidence>
<feature type="domain" description="Tetrahydrofolate dehydrogenase/cyclohydrolase NAD(P)-binding" evidence="11">
    <location>
        <begin position="136"/>
        <end position="274"/>
    </location>
</feature>
<feature type="domain" description="Tetrahydrofolate dehydrogenase/cyclohydrolase catalytic" evidence="10">
    <location>
        <begin position="6"/>
        <end position="122"/>
    </location>
</feature>
<dbReference type="Pfam" id="PF02882">
    <property type="entry name" value="THF_DHG_CYH_C"/>
    <property type="match status" value="1"/>
</dbReference>
<keyword evidence="9" id="KW-0028">Amino-acid biosynthesis</keyword>
<dbReference type="InterPro" id="IPR020631">
    <property type="entry name" value="THF_DH/CycHdrlase_NAD-bd_dom"/>
</dbReference>
<keyword evidence="7 9" id="KW-0486">Methionine biosynthesis</keyword>
<dbReference type="SUPFAM" id="SSF51735">
    <property type="entry name" value="NAD(P)-binding Rossmann-fold domains"/>
    <property type="match status" value="1"/>
</dbReference>
<evidence type="ECO:0000256" key="8">
    <source>
        <dbReference type="ARBA" id="ARBA00023268"/>
    </source>
</evidence>
<keyword evidence="3 9" id="KW-0658">Purine biosynthesis</keyword>
<evidence type="ECO:0000259" key="11">
    <source>
        <dbReference type="Pfam" id="PF02882"/>
    </source>
</evidence>
<dbReference type="Pfam" id="PF00763">
    <property type="entry name" value="THF_DHG_CYH"/>
    <property type="match status" value="1"/>
</dbReference>
<evidence type="ECO:0000256" key="2">
    <source>
        <dbReference type="ARBA" id="ARBA00022563"/>
    </source>
</evidence>